<dbReference type="Gene3D" id="3.30.40.10">
    <property type="entry name" value="Zinc/RING finger domain, C3HC4 (zinc finger)"/>
    <property type="match status" value="2"/>
</dbReference>
<name>A0A6P8WKR9_DROAB</name>
<feature type="region of interest" description="Disordered" evidence="9">
    <location>
        <begin position="437"/>
        <end position="477"/>
    </location>
</feature>
<protein>
    <submittedName>
        <fullName evidence="13">Uncharacterized protein LOC117567509 isoform X1</fullName>
    </submittedName>
</protein>
<feature type="compositionally biased region" description="Polar residues" evidence="9">
    <location>
        <begin position="811"/>
        <end position="821"/>
    </location>
</feature>
<evidence type="ECO:0000256" key="2">
    <source>
        <dbReference type="ARBA" id="ARBA00004906"/>
    </source>
</evidence>
<dbReference type="PROSITE" id="PS51805">
    <property type="entry name" value="EPHD"/>
    <property type="match status" value="1"/>
</dbReference>
<evidence type="ECO:0000259" key="10">
    <source>
        <dbReference type="PROSITE" id="PS50089"/>
    </source>
</evidence>
<feature type="compositionally biased region" description="Polar residues" evidence="9">
    <location>
        <begin position="315"/>
        <end position="329"/>
    </location>
</feature>
<feature type="region of interest" description="Disordered" evidence="9">
    <location>
        <begin position="498"/>
        <end position="536"/>
    </location>
</feature>
<evidence type="ECO:0000256" key="9">
    <source>
        <dbReference type="SAM" id="MobiDB-lite"/>
    </source>
</evidence>
<feature type="compositionally biased region" description="Polar residues" evidence="9">
    <location>
        <begin position="510"/>
        <end position="524"/>
    </location>
</feature>
<keyword evidence="7" id="KW-0862">Zinc</keyword>
<evidence type="ECO:0000256" key="8">
    <source>
        <dbReference type="PROSITE-ProRule" id="PRU00175"/>
    </source>
</evidence>
<dbReference type="GO" id="GO:0005634">
    <property type="term" value="C:nucleus"/>
    <property type="evidence" value="ECO:0007669"/>
    <property type="project" value="TreeGrafter"/>
</dbReference>
<feature type="region of interest" description="Disordered" evidence="9">
    <location>
        <begin position="311"/>
        <end position="331"/>
    </location>
</feature>
<comment type="pathway">
    <text evidence="2">Protein modification; protein ubiquitination.</text>
</comment>
<feature type="compositionally biased region" description="Basic residues" evidence="9">
    <location>
        <begin position="873"/>
        <end position="884"/>
    </location>
</feature>
<evidence type="ECO:0000313" key="12">
    <source>
        <dbReference type="Proteomes" id="UP000515160"/>
    </source>
</evidence>
<dbReference type="InterPro" id="IPR011011">
    <property type="entry name" value="Znf_FYVE_PHD"/>
</dbReference>
<feature type="compositionally biased region" description="Polar residues" evidence="9">
    <location>
        <begin position="768"/>
        <end position="782"/>
    </location>
</feature>
<accession>A0A6P8WKR9</accession>
<dbReference type="GeneID" id="117567509"/>
<feature type="domain" description="PHD-type" evidence="11">
    <location>
        <begin position="1"/>
        <end position="119"/>
    </location>
</feature>
<dbReference type="PANTHER" id="PTHR12420:SF42">
    <property type="entry name" value="G2_M PHASE-SPECIFIC E3 UBIQUITIN-PROTEIN LIGASE"/>
    <property type="match status" value="1"/>
</dbReference>
<keyword evidence="3" id="KW-0808">Transferase</keyword>
<dbReference type="CTD" id="51533"/>
<dbReference type="InterPro" id="IPR042013">
    <property type="entry name" value="PHF7/G2E3_ePHD"/>
</dbReference>
<evidence type="ECO:0000256" key="6">
    <source>
        <dbReference type="ARBA" id="ARBA00022786"/>
    </source>
</evidence>
<feature type="domain" description="RING-type" evidence="10">
    <location>
        <begin position="132"/>
        <end position="183"/>
    </location>
</feature>
<feature type="region of interest" description="Disordered" evidence="9">
    <location>
        <begin position="566"/>
        <end position="621"/>
    </location>
</feature>
<feature type="compositionally biased region" description="Polar residues" evidence="9">
    <location>
        <begin position="576"/>
        <end position="601"/>
    </location>
</feature>
<evidence type="ECO:0000256" key="4">
    <source>
        <dbReference type="ARBA" id="ARBA00022723"/>
    </source>
</evidence>
<proteinExistence type="predicted"/>
<keyword evidence="12" id="KW-1185">Reference proteome</keyword>
<dbReference type="Pfam" id="PF13771">
    <property type="entry name" value="zf-HC5HC2H"/>
    <property type="match status" value="1"/>
</dbReference>
<feature type="region of interest" description="Disordered" evidence="9">
    <location>
        <begin position="738"/>
        <end position="923"/>
    </location>
</feature>
<keyword evidence="6" id="KW-0833">Ubl conjugation pathway</keyword>
<keyword evidence="5 8" id="KW-0863">Zinc-finger</keyword>
<comment type="subcellular location">
    <subcellularLocation>
        <location evidence="1">Nucleus</location>
    </subcellularLocation>
</comment>
<dbReference type="InterPro" id="IPR034732">
    <property type="entry name" value="EPHD"/>
</dbReference>
<dbReference type="Proteomes" id="UP000515160">
    <property type="component" value="Chromosome X"/>
</dbReference>
<keyword evidence="4" id="KW-0479">Metal-binding</keyword>
<dbReference type="InterPro" id="IPR051188">
    <property type="entry name" value="PHD-type_Zinc_Finger"/>
</dbReference>
<organism evidence="12 13">
    <name type="scientific">Drosophila albomicans</name>
    <name type="common">Fruit fly</name>
    <dbReference type="NCBI Taxonomy" id="7291"/>
    <lineage>
        <taxon>Eukaryota</taxon>
        <taxon>Metazoa</taxon>
        <taxon>Ecdysozoa</taxon>
        <taxon>Arthropoda</taxon>
        <taxon>Hexapoda</taxon>
        <taxon>Insecta</taxon>
        <taxon>Pterygota</taxon>
        <taxon>Neoptera</taxon>
        <taxon>Endopterygota</taxon>
        <taxon>Diptera</taxon>
        <taxon>Brachycera</taxon>
        <taxon>Muscomorpha</taxon>
        <taxon>Ephydroidea</taxon>
        <taxon>Drosophilidae</taxon>
        <taxon>Drosophila</taxon>
    </lineage>
</organism>
<dbReference type="GO" id="GO:0008270">
    <property type="term" value="F:zinc ion binding"/>
    <property type="evidence" value="ECO:0007669"/>
    <property type="project" value="UniProtKB-KW"/>
</dbReference>
<evidence type="ECO:0000256" key="7">
    <source>
        <dbReference type="ARBA" id="ARBA00022833"/>
    </source>
</evidence>
<dbReference type="InterPro" id="IPR001841">
    <property type="entry name" value="Znf_RING"/>
</dbReference>
<dbReference type="PROSITE" id="PS50089">
    <property type="entry name" value="ZF_RING_2"/>
    <property type="match status" value="1"/>
</dbReference>
<dbReference type="CDD" id="cd16448">
    <property type="entry name" value="RING-H2"/>
    <property type="match status" value="1"/>
</dbReference>
<evidence type="ECO:0000313" key="13">
    <source>
        <dbReference type="RefSeq" id="XP_034103479.1"/>
    </source>
</evidence>
<gene>
    <name evidence="13" type="primary">LOC117567509</name>
</gene>
<dbReference type="PANTHER" id="PTHR12420">
    <property type="entry name" value="PHD FINGER PROTEIN"/>
    <property type="match status" value="1"/>
</dbReference>
<dbReference type="InterPro" id="IPR013083">
    <property type="entry name" value="Znf_RING/FYVE/PHD"/>
</dbReference>
<feature type="compositionally biased region" description="Basic and acidic residues" evidence="9">
    <location>
        <begin position="913"/>
        <end position="923"/>
    </location>
</feature>
<evidence type="ECO:0000256" key="5">
    <source>
        <dbReference type="ARBA" id="ARBA00022771"/>
    </source>
</evidence>
<evidence type="ECO:0000259" key="11">
    <source>
        <dbReference type="PROSITE" id="PS51805"/>
    </source>
</evidence>
<reference evidence="13" key="1">
    <citation type="submission" date="2025-08" db="UniProtKB">
        <authorList>
            <consortium name="RefSeq"/>
        </authorList>
    </citation>
    <scope>IDENTIFICATION</scope>
    <source>
        <strain evidence="13">15112-1751.03</strain>
        <tissue evidence="13">Whole Adult</tissue>
    </source>
</reference>
<evidence type="ECO:0000256" key="1">
    <source>
        <dbReference type="ARBA" id="ARBA00004123"/>
    </source>
</evidence>
<sequence length="923" mass="104941">MTKCLLCHSANNDELLLGKMHSRRHGCVAVHENCLYLSSNLVQRGSETSNDICCFTLADIKIESQRTQKLKCFYCHKNGANIGCCAKKCHRSFHTECGIKNGAQNQYCNTYNSFCSSHIKKIAQRPKDQEECAICLDTLLKKEKFKYTEHILGTCCNRGWYHKRCLQQYANSAGYFFKCPLCNDKEQFHLVSMWGIFVPNRDASWEQTGAYDDQQVLATSCTAENCQLRRENPDESVSEILLYCNLCGGNPMHTQCTPLDTEDYYCNDCNGVANDTIDLKLDDTLIPTETATNLNGSRMKFETMELSMKKEENAPSITSLRPRNCSPSVEHQDSRFRDRNICMTTTDMKGEEKNNENIFLALSQPMTPVSLRSKRGPITVDELEKENSSAILRDQRLGHAMQAALEPKFKNEDQLSDSDIGDDLEIVVATLKKQEEESRKANQLKYEQMPVSDQRSCHGDQASLESKSEIKDELNDSEMGDDLEIVVAMLKKQEEESRKANQLKYGQMPVSDQRSSQGDQASLESKSEIKDELNDSEMGDDLEIVVAMLNQKKAEADAAREALKGDMQWEEDKENNPLTSNTTATQRPSISVEKSTQSSETAIEMRETRSRSRRRLSQDINVKHVESQPENITVRSRLSCRLPQNPNDELIQAQPAMATVPPTRSRLSCRLFPDVNVDHIESQAEKNTVRPSRLRSRLSCRLPQNPNDELIQAQAAKATVPPTRSKLSCDVNVNHIESQAEKDNVRQTRSRSRLSCRLSQNPNDEHIQTQPENATVPPTRSDVNVDHIESQAKKDNVRQTRSRQRRASIAVQPQQCETMRQTRSRSRLRGSPKDANNVPQPTANRAARLRQRRSTFAVERSAKEKSRSPSLKRQTRSRSALKRKSPTDLGVGRHPMRRRSQHALQPEAMLKSYDVEEQWRSRL</sequence>
<dbReference type="SUPFAM" id="SSF57903">
    <property type="entry name" value="FYVE/PHD zinc finger"/>
    <property type="match status" value="1"/>
</dbReference>
<feature type="compositionally biased region" description="Basic and acidic residues" evidence="9">
    <location>
        <begin position="783"/>
        <end position="798"/>
    </location>
</feature>
<evidence type="ECO:0000256" key="3">
    <source>
        <dbReference type="ARBA" id="ARBA00022679"/>
    </source>
</evidence>
<dbReference type="AlphaFoldDB" id="A0A6P8WKR9"/>
<dbReference type="CDD" id="cd15669">
    <property type="entry name" value="ePHD_PHF7_G2E3_like"/>
    <property type="match status" value="1"/>
</dbReference>
<dbReference type="RefSeq" id="XP_034103479.1">
    <property type="nucleotide sequence ID" value="XM_034247588.2"/>
</dbReference>
<dbReference type="OrthoDB" id="512616at2759"/>